<feature type="transmembrane region" description="Helical" evidence="2">
    <location>
        <begin position="109"/>
        <end position="130"/>
    </location>
</feature>
<evidence type="ECO:0000256" key="2">
    <source>
        <dbReference type="SAM" id="Phobius"/>
    </source>
</evidence>
<feature type="compositionally biased region" description="Gly residues" evidence="1">
    <location>
        <begin position="514"/>
        <end position="535"/>
    </location>
</feature>
<feature type="compositionally biased region" description="Basic and acidic residues" evidence="1">
    <location>
        <begin position="1938"/>
        <end position="1957"/>
    </location>
</feature>
<feature type="region of interest" description="Disordered" evidence="1">
    <location>
        <begin position="2763"/>
        <end position="2787"/>
    </location>
</feature>
<feature type="compositionally biased region" description="Basic and acidic residues" evidence="1">
    <location>
        <begin position="2924"/>
        <end position="2951"/>
    </location>
</feature>
<organism evidence="5 6">
    <name type="scientific">Actinomadura verrucosospora</name>
    <dbReference type="NCBI Taxonomy" id="46165"/>
    <lineage>
        <taxon>Bacteria</taxon>
        <taxon>Bacillati</taxon>
        <taxon>Actinomycetota</taxon>
        <taxon>Actinomycetes</taxon>
        <taxon>Streptosporangiales</taxon>
        <taxon>Thermomonosporaceae</taxon>
        <taxon>Actinomadura</taxon>
    </lineage>
</organism>
<feature type="compositionally biased region" description="Basic and acidic residues" evidence="1">
    <location>
        <begin position="1377"/>
        <end position="1391"/>
    </location>
</feature>
<name>A0A7D3VWZ4_ACTVE</name>
<feature type="compositionally biased region" description="Low complexity" evidence="1">
    <location>
        <begin position="3090"/>
        <end position="3151"/>
    </location>
</feature>
<dbReference type="EMBL" id="CP053892">
    <property type="protein sequence ID" value="QKG24718.1"/>
    <property type="molecule type" value="Genomic_DNA"/>
</dbReference>
<dbReference type="Gene3D" id="1.10.287.1060">
    <property type="entry name" value="ESAT-6-like"/>
    <property type="match status" value="1"/>
</dbReference>
<feature type="compositionally biased region" description="Basic and acidic residues" evidence="1">
    <location>
        <begin position="1268"/>
        <end position="1296"/>
    </location>
</feature>
<feature type="compositionally biased region" description="Low complexity" evidence="1">
    <location>
        <begin position="3159"/>
        <end position="3176"/>
    </location>
</feature>
<feature type="compositionally biased region" description="Low complexity" evidence="1">
    <location>
        <begin position="2987"/>
        <end position="3007"/>
    </location>
</feature>
<feature type="region of interest" description="Disordered" evidence="1">
    <location>
        <begin position="298"/>
        <end position="1069"/>
    </location>
</feature>
<dbReference type="InterPro" id="IPR043519">
    <property type="entry name" value="NT_sf"/>
</dbReference>
<feature type="compositionally biased region" description="Low complexity" evidence="1">
    <location>
        <begin position="680"/>
        <end position="703"/>
    </location>
</feature>
<feature type="compositionally biased region" description="Basic and acidic residues" evidence="1">
    <location>
        <begin position="2177"/>
        <end position="2241"/>
    </location>
</feature>
<dbReference type="GO" id="GO:0005576">
    <property type="term" value="C:extracellular region"/>
    <property type="evidence" value="ECO:0007669"/>
    <property type="project" value="InterPro"/>
</dbReference>
<feature type="region of interest" description="Disordered" evidence="1">
    <location>
        <begin position="1653"/>
        <end position="1771"/>
    </location>
</feature>
<feature type="compositionally biased region" description="Low complexity" evidence="1">
    <location>
        <begin position="3036"/>
        <end position="3055"/>
    </location>
</feature>
<dbReference type="Pfam" id="PF03496">
    <property type="entry name" value="ADPrib_exo_Tox"/>
    <property type="match status" value="1"/>
</dbReference>
<evidence type="ECO:0000313" key="6">
    <source>
        <dbReference type="Proteomes" id="UP000501240"/>
    </source>
</evidence>
<feature type="compositionally biased region" description="Polar residues" evidence="1">
    <location>
        <begin position="651"/>
        <end position="666"/>
    </location>
</feature>
<feature type="region of interest" description="Disordered" evidence="1">
    <location>
        <begin position="1253"/>
        <end position="1473"/>
    </location>
</feature>
<feature type="region of interest" description="Disordered" evidence="1">
    <location>
        <begin position="2597"/>
        <end position="2747"/>
    </location>
</feature>
<feature type="compositionally biased region" description="Low complexity" evidence="1">
    <location>
        <begin position="2101"/>
        <end position="2116"/>
    </location>
</feature>
<dbReference type="SUPFAM" id="SSF81301">
    <property type="entry name" value="Nucleotidyltransferase"/>
    <property type="match status" value="1"/>
</dbReference>
<feature type="compositionally biased region" description="Basic and acidic residues" evidence="1">
    <location>
        <begin position="1009"/>
        <end position="1059"/>
    </location>
</feature>
<feature type="compositionally biased region" description="Low complexity" evidence="1">
    <location>
        <begin position="565"/>
        <end position="597"/>
    </location>
</feature>
<evidence type="ECO:0000259" key="3">
    <source>
        <dbReference type="Pfam" id="PF03496"/>
    </source>
</evidence>
<dbReference type="Proteomes" id="UP000501240">
    <property type="component" value="Chromosome"/>
</dbReference>
<feature type="domain" description="ADP ribosyltransferase" evidence="3">
    <location>
        <begin position="3400"/>
        <end position="3470"/>
    </location>
</feature>
<feature type="compositionally biased region" description="Gly residues" evidence="1">
    <location>
        <begin position="401"/>
        <end position="418"/>
    </location>
</feature>
<dbReference type="Pfam" id="PF25547">
    <property type="entry name" value="WXG100_2"/>
    <property type="match status" value="1"/>
</dbReference>
<feature type="compositionally biased region" description="Low complexity" evidence="1">
    <location>
        <begin position="500"/>
        <end position="513"/>
    </location>
</feature>
<feature type="compositionally biased region" description="Gly residues" evidence="1">
    <location>
        <begin position="460"/>
        <end position="499"/>
    </location>
</feature>
<sequence length="3500" mass="362049">MGLEIPAEVQWLSWIVGSDWPEGDETAMRRCADAWRQAATSINDLVTDVTGSVNDVRGTLDAEAAEKFQKNVEQWITTDPRLLPSMAEACGKLADVMDNGALDIEYAKYMFIALLIVTAIEIAMLIAAAFETFGASTAGIPAVEGAAQVTARTIFKELMEKLGEKFLGAVLKGAAFGALQGGGLDLIVQGVQIAQGNRKGVDWGKTGQATLDGAIGGAISGGIGFGAGKIPGVGDAAATPLGNMFKGMARDGASEAISGAAGTIATSAIHGDPLSWDAIAKGATSGAFGGAVGGGKGGLKEFDGGLPGGDPSPPSVDPTPVTTHTPTGGGGPHVTGGGGSNDGGGSGGGGGGGGSHGGGGGSHDGGGSGGGGGNRISTLLGDNGGGGTNNGVTLASTTPESGGGPSSAGGGSGGGNLGGNPAAFSGGSPTGADGGSPASPSSTPNGAAPVPTGTAPGAPGTAGAGPGAPGPGGTGSGGTGSGGTGSGGTPGARPGGGVPGSTPSPSTGGAPSTGSGGSGSGSGRGGGETPSGGHTGTPAPGDTHAPTGEGTAPVGEHTTPPPGEHTPAPGDTHTPTSETTPDGGTTEPRPGGETTPPKSGDGTTPPSEHAPAPGGEHAPSDTHTPTGGERTPPAGEPTAPSPTEHAPATGDTRTPTGGERSTTPRENAQAPGAAPGSTHTPSGGERTPTSGGEGTTPSGDGTTPAGGGGSTPSGDGGTPPTGGGSAPEDGGSLPGGGAPSAPGDGETPPTSTAGKPDSQDGGRSTADLPDAMEAPDHGAADGSNGQGGFVAGVPMPMGGMGPMGGGGGSLRGGGPGVGGSRGRTSAPSPEARRPESPARSPQEAQSRSPRPSEPGDAPRENVPDGAEDGPRPTPETSPGTDDVLPSFEDTPPADAGGTEQAPQENTPAGDEGGPERPLTDDGTPAEHPIQNLDDQGVVQPDGQEPAPSADDGGQQAPERPLTDDNAPADRPVQDVDDQGVVRGDAPENAEPGDASAEQPPGEPEPAEGAPHDGQGDDGTTDHDHGADDASGDHDPAKDLADAEDGSREILSRFGDDAPRVDFSSHPIDPAAVHEINRALGRLAADYPGMMQRLNRIESTRMPGEDETLAYARPGGPDQGIYINDEAFGDNAARNAEGADEEADGFTVPGGGSTEGVFTHEFGHQLGQRLLDDPAMRAELNKAISDALGVPYDATQPHDPAMKSRIEDALSQYGATNPHELMAEAFTEHRLAENPRDLARAVGDVMDRHFRGEAPAAHDGATPAPHDGGPARHSDGQMRPDDGRPRTGEEPPRHDTGRPPTDGAEPRPDEGRPRSNDTEPRSDDGRPRTNEAEPRPDDGRPRTNETEPGRGEAPPRHDSGELTPGERRPADGEAAPHPGDEEPQLRRSRPGEDEPAGGDDSNPPSNPPPATPDDGSGGPRMPHQQADWNPPRHTGDASIDLGPGQRIADAGPLRPNTRYTVNEVGPDGRRTPRTVAYTDGDGEVSHITNHTSDDPAAPSVPPNDNVDVTRPEPGVTHRIDLGHVNPHVFTGEENNHGQGSAPSATRFDPPADAAPHTWPDRYDPTSDGPFSNRTDLPGNTRIEVTGPDGKLHGVFWTDGDGNVTHVRTWYGDRTRGFNPELGDSIGTTAQGVPRPNTHYMVEPHDRFEVAGPTRLDPSDAARSGDYTDNGVPPGTFTYHTNDQGQADTASGRPEYDAGMKQRNGPVQTDVGHIAAGSPPSASTTHPGEYRGGSFDGGHIFPHEARGPGERINYFPQESKTNRGHTGPDFTPSESWRHSFEAHLHAQSGAGHSIDRVDFFAEPNSDGITPQVVHVRWTETVPSPVPGGEPTVYTHYRSYHNLEPGLRGTPPATGGPSPHSGGSDAPQPRMRAPRPEPGDQRVAGEPPASPEPRTPAPSSPEPHADDPSGTGARTTEPHADEPRTAEPRAAEPGTAGPHTSEPREAEPRAAEPRTDEPRATDPATSEPGTAEPRTPTPSSAEPHADDPSGTGARTAEPQAPQSGTAEPHTPAPSGAEPHTAEPPATEPHPSEPRTADPRTDEPGTAEPGTHEPRTTDPSGAEPHADEPSGTGARTAEPRTDEPLADELGASRPDARSHYGWYESEAPSPGTAGPSSSAGVPRPRGGESADSGAPRTENPAGTANRPPEATRPGETEPPRDESAAPSDGGRPDTAMGTTDARPERPVGEDRPGATGRDDAPARLEGDAPRAETEPQPRSRAAEPEGERPRTADPELMRRVHENEQIRQVVDQARDTVVNDRGDRLGDLLDDDLRTRLPDHPELARIIEGNGPPPLTRAEQAIHDSLLARPRTLHSLLSHPEAVHILEDSIREVNERGPGEILAEGPAQPVRTPLEDWQTQISDRVIGEIGTSRAPGQPGFDHEALDAERARAGEGRPLAKDNPLVNDYLDDLYRAAEEQRGTLHDILRDLANEPEDAKMRPGAKDRVRALDKIINENDGDASTLNDLLGGKVQFDSVADLYRALDRVQDVTRRHGVDVVSIKDRLRSPQPSGYRDIRMTVRMPNGHIGELRLHLRSFDRVADHEHSLYEVSRDLPNVADEQAARGEREPGLTNEERAVVEAVNRRLNEQFADALNQALPPHLRTTHEDGPPEPHHREAGGRTPSDAPARHPGHTPAQEATPPHNAQPTHEGQPARDGQPVHEGRPTQEGQPTHDGLPTHEGQPTQDATPTHDGQPAHEGQPTHDGRPTHEGQAPHDGRPTHEGQPTHDGQAPHEGEPAHEGEPGHEGEHQTAQPHDVVVPADLPPHLHEVFRGSDETPAGRSFHDPSDPAMRDLAQRVPADPHRFVVDGHGDADGLRLGGGRRLGVDDLADLIRNDPNWNGREVLLLSCHTGDGEFAARLAERLGVPVVAPHGLAWSDGDGNVYASSGHPDADGQVRPGIPPDGSWTTHHPDGTTTPAGEDGYAPGHRSADDAHARGDAEARGLRDWFRRRRDPEPPAGNGWNGGPPHTDPRRPAPGYGPPHTPYNPTAHPGTTPSAHPGAAPAAHPGGTPNVHPGATPYAHPGTAPGARPGMAPGGAPSGRPGAHPGMAPAGRPAAGPGVPPSGRPGIHDGAPASARPGTALGARPATPPGTPAAHPGTHPGATPGTHPGATPGTHPGATPAATPGTHPGAHPSGHPGGHNPAAGHPGTNPGGHNPAGGHPGTHPGAHPGGHNPAAGHPGAHHPGAHQPGAHHPGEHHPGHPGGHQQEIGHVGPDTVRRFQTDHDGELYGETRLGHVFHQLPEHLQQAMHWYTVQSMPNPHLRPGADVGGFLNRVRLEENYAQHLMYLNGGHMPVDGNVLNAMRHRPDLTDYQRQIVQHVLSFESPELRLQEIWRQHQEHDRLREYLGGDPTPEAFWRRIGELDEALRRPLLEPVETVRGLHDVSFLLAPDGLPLGDRDPRLLIGMTQSEPGYMSTSLGANPAVVDNRPFELRMRMRLPAGAHGLWMGRRSAYPDQRELVLPRNTRYRITNVVHTGFTWSQTRDGGWVQRPTFDIWADAYPPR</sequence>
<dbReference type="InterPro" id="IPR003540">
    <property type="entry name" value="ADP-ribosyltransferase"/>
</dbReference>
<feature type="compositionally biased region" description="Basic and acidic residues" evidence="1">
    <location>
        <begin position="2778"/>
        <end position="2787"/>
    </location>
</feature>
<feature type="compositionally biased region" description="Low complexity" evidence="1">
    <location>
        <begin position="3019"/>
        <end position="3029"/>
    </location>
</feature>
<dbReference type="RefSeq" id="WP_173098477.1">
    <property type="nucleotide sequence ID" value="NZ_CP053892.1"/>
</dbReference>
<feature type="compositionally biased region" description="Basic and acidic residues" evidence="1">
    <location>
        <begin position="1913"/>
        <end position="1927"/>
    </location>
</feature>
<feature type="region of interest" description="Disordered" evidence="1">
    <location>
        <begin position="1531"/>
        <end position="1579"/>
    </location>
</feature>
<feature type="compositionally biased region" description="Pro residues" evidence="1">
    <location>
        <begin position="1885"/>
        <end position="1898"/>
    </location>
</feature>
<feature type="compositionally biased region" description="Low complexity" evidence="1">
    <location>
        <begin position="435"/>
        <end position="459"/>
    </location>
</feature>
<keyword evidence="2" id="KW-0472">Membrane</keyword>
<feature type="compositionally biased region" description="Polar residues" evidence="1">
    <location>
        <begin position="2901"/>
        <end position="2913"/>
    </location>
</feature>
<dbReference type="InterPro" id="IPR007685">
    <property type="entry name" value="RelA_SpoT"/>
</dbReference>
<feature type="compositionally biased region" description="Basic and acidic residues" evidence="1">
    <location>
        <begin position="1303"/>
        <end position="1370"/>
    </location>
</feature>
<dbReference type="CDD" id="cd05399">
    <property type="entry name" value="NT_Rel-Spo_like"/>
    <property type="match status" value="1"/>
</dbReference>
<evidence type="ECO:0000259" key="4">
    <source>
        <dbReference type="Pfam" id="PF25547"/>
    </source>
</evidence>
<feature type="compositionally biased region" description="Gly residues" evidence="1">
    <location>
        <begin position="798"/>
        <end position="821"/>
    </location>
</feature>
<feature type="compositionally biased region" description="Polar residues" evidence="1">
    <location>
        <begin position="1676"/>
        <end position="1687"/>
    </location>
</feature>
<accession>A0A7D3VWZ4</accession>
<evidence type="ECO:0000313" key="5">
    <source>
        <dbReference type="EMBL" id="QKG24718.1"/>
    </source>
</evidence>
<reference evidence="5 6" key="1">
    <citation type="submission" date="2020-05" db="EMBL/GenBank/DDBJ databases">
        <title>Actinomadura verrucosospora NRRL-B18236 (PFL_A860) Genome sequencing and assembly.</title>
        <authorList>
            <person name="Samborskyy M."/>
        </authorList>
    </citation>
    <scope>NUCLEOTIDE SEQUENCE [LARGE SCALE GENOMIC DNA]</scope>
    <source>
        <strain evidence="5 6">NRRL:B18236</strain>
    </source>
</reference>
<feature type="region of interest" description="Disordered" evidence="1">
    <location>
        <begin position="2877"/>
        <end position="3208"/>
    </location>
</feature>
<gene>
    <name evidence="5" type="ORF">ACTIVE_6367</name>
</gene>
<feature type="compositionally biased region" description="Basic and acidic residues" evidence="1">
    <location>
        <begin position="2600"/>
        <end position="2615"/>
    </location>
</feature>
<dbReference type="InterPro" id="IPR057746">
    <property type="entry name" value="CpnT-like_N"/>
</dbReference>
<feature type="region of interest" description="Disordered" evidence="1">
    <location>
        <begin position="1839"/>
        <end position="2241"/>
    </location>
</feature>
<dbReference type="Gene3D" id="3.90.176.10">
    <property type="entry name" value="Toxin ADP-ribosyltransferase, Chain A, domain 1"/>
    <property type="match status" value="1"/>
</dbReference>
<protein>
    <submittedName>
        <fullName evidence="5">Uncharacterized protein</fullName>
    </submittedName>
</protein>
<feature type="compositionally biased region" description="Basic and acidic residues" evidence="1">
    <location>
        <begin position="2148"/>
        <end position="2159"/>
    </location>
</feature>
<dbReference type="GO" id="GO:0015969">
    <property type="term" value="P:guanosine tetraphosphate metabolic process"/>
    <property type="evidence" value="ECO:0007669"/>
    <property type="project" value="InterPro"/>
</dbReference>
<proteinExistence type="predicted"/>
<keyword evidence="2" id="KW-1133">Transmembrane helix</keyword>
<keyword evidence="6" id="KW-1185">Reference proteome</keyword>
<dbReference type="PROSITE" id="PS51996">
    <property type="entry name" value="TR_MART"/>
    <property type="match status" value="1"/>
</dbReference>
<evidence type="ECO:0000256" key="1">
    <source>
        <dbReference type="SAM" id="MobiDB-lite"/>
    </source>
</evidence>
<dbReference type="SUPFAM" id="SSF56399">
    <property type="entry name" value="ADP-ribosylation"/>
    <property type="match status" value="1"/>
</dbReference>
<feature type="compositionally biased region" description="Basic and acidic residues" evidence="1">
    <location>
        <begin position="2026"/>
        <end position="2039"/>
    </location>
</feature>
<feature type="compositionally biased region" description="Gly residues" evidence="1">
    <location>
        <begin position="704"/>
        <end position="725"/>
    </location>
</feature>
<feature type="domain" description="Outer membrane channel protein CpnT-like N-terminal" evidence="4">
    <location>
        <begin position="10"/>
        <end position="146"/>
    </location>
</feature>
<keyword evidence="2" id="KW-0812">Transmembrane</keyword>
<feature type="compositionally biased region" description="Basic and acidic residues" evidence="1">
    <location>
        <begin position="2696"/>
        <end position="2745"/>
    </location>
</feature>
<dbReference type="Gene3D" id="3.30.460.10">
    <property type="entry name" value="Beta Polymerase, domain 2"/>
    <property type="match status" value="1"/>
</dbReference>
<feature type="compositionally biased region" description="Gly residues" evidence="1">
    <location>
        <begin position="327"/>
        <end position="374"/>
    </location>
</feature>